<accession>A0A0C6PB30</accession>
<keyword evidence="8 14" id="KW-0547">Nucleotide-binding</keyword>
<evidence type="ECO:0000256" key="14">
    <source>
        <dbReference type="HAMAP-Rule" id="MF_01249"/>
    </source>
</evidence>
<dbReference type="NCBIfam" id="TIGR00679">
    <property type="entry name" value="hpr-ser"/>
    <property type="match status" value="1"/>
</dbReference>
<evidence type="ECO:0000256" key="13">
    <source>
        <dbReference type="ARBA" id="ARBA00047657"/>
    </source>
</evidence>
<evidence type="ECO:0000256" key="12">
    <source>
        <dbReference type="ARBA" id="ARBA00023268"/>
    </source>
</evidence>
<gene>
    <name evidence="14" type="primary">hprK</name>
    <name evidence="17" type="ORF">BN112_3914</name>
</gene>
<organism evidence="17 18">
    <name type="scientific">Bordetella bronchiseptica 253</name>
    <dbReference type="NCBI Taxonomy" id="568707"/>
    <lineage>
        <taxon>Bacteria</taxon>
        <taxon>Pseudomonadati</taxon>
        <taxon>Pseudomonadota</taxon>
        <taxon>Betaproteobacteria</taxon>
        <taxon>Burkholderiales</taxon>
        <taxon>Alcaligenaceae</taxon>
        <taxon>Bordetella</taxon>
    </lineage>
</organism>
<feature type="active site" evidence="14">
    <location>
        <position position="159"/>
    </location>
</feature>
<keyword evidence="12 14" id="KW-0511">Multifunctional enzyme</keyword>
<dbReference type="InterPro" id="IPR003755">
    <property type="entry name" value="HPr(Ser)_kin/Pase"/>
</dbReference>
<dbReference type="HAMAP" id="MF_01249">
    <property type="entry name" value="HPr_kinase"/>
    <property type="match status" value="1"/>
</dbReference>
<comment type="catalytic activity">
    <reaction evidence="13 14">
        <text>[HPr protein]-O-phospho-L-serine + phosphate + H(+) = [HPr protein]-L-serine + diphosphate</text>
        <dbReference type="Rhea" id="RHEA:46604"/>
        <dbReference type="Rhea" id="RHEA-COMP:11602"/>
        <dbReference type="Rhea" id="RHEA-COMP:11603"/>
        <dbReference type="ChEBI" id="CHEBI:15378"/>
        <dbReference type="ChEBI" id="CHEBI:29999"/>
        <dbReference type="ChEBI" id="CHEBI:33019"/>
        <dbReference type="ChEBI" id="CHEBI:43474"/>
        <dbReference type="ChEBI" id="CHEBI:83421"/>
    </reaction>
</comment>
<dbReference type="GO" id="GO:0000287">
    <property type="term" value="F:magnesium ion binding"/>
    <property type="evidence" value="ECO:0007669"/>
    <property type="project" value="UniProtKB-UniRule"/>
</dbReference>
<dbReference type="OrthoDB" id="9778803at2"/>
<name>A0A0C6PB30_BORBO</name>
<comment type="subunit">
    <text evidence="4 14">Homohexamer.</text>
</comment>
<comment type="domain">
    <text evidence="14">The Walker A ATP-binding motif also binds Pi and PPi.</text>
</comment>
<dbReference type="GeneID" id="93205834"/>
<dbReference type="InterPro" id="IPR011126">
    <property type="entry name" value="Hpr_kin/Pase_Hpr_N"/>
</dbReference>
<dbReference type="Gene3D" id="3.40.1390.20">
    <property type="entry name" value="HprK N-terminal domain-like"/>
    <property type="match status" value="1"/>
</dbReference>
<evidence type="ECO:0000256" key="4">
    <source>
        <dbReference type="ARBA" id="ARBA00011643"/>
    </source>
</evidence>
<evidence type="ECO:0000256" key="9">
    <source>
        <dbReference type="ARBA" id="ARBA00022777"/>
    </source>
</evidence>
<dbReference type="InterPro" id="IPR028979">
    <property type="entry name" value="Ser_kin/Pase_Hpr-like_N_sf"/>
</dbReference>
<dbReference type="EMBL" id="HE965806">
    <property type="protein sequence ID" value="CCJ55828.1"/>
    <property type="molecule type" value="Genomic_DNA"/>
</dbReference>
<feature type="binding site" evidence="14">
    <location>
        <position position="202"/>
    </location>
    <ligand>
        <name>Mg(2+)</name>
        <dbReference type="ChEBI" id="CHEBI:18420"/>
    </ligand>
</feature>
<dbReference type="GO" id="GO:0006109">
    <property type="term" value="P:regulation of carbohydrate metabolic process"/>
    <property type="evidence" value="ECO:0007669"/>
    <property type="project" value="UniProtKB-UniRule"/>
</dbReference>
<evidence type="ECO:0000259" key="16">
    <source>
        <dbReference type="Pfam" id="PF07475"/>
    </source>
</evidence>
<keyword evidence="6 14" id="KW-0808">Transferase</keyword>
<dbReference type="InterPro" id="IPR011104">
    <property type="entry name" value="Hpr_kin/Pase_C"/>
</dbReference>
<protein>
    <recommendedName>
        <fullName evidence="14">HPr kinase/phosphorylase</fullName>
        <shortName evidence="14">HPrK/P</shortName>
        <ecNumber evidence="14">2.7.11.-</ecNumber>
        <ecNumber evidence="14">2.7.4.-</ecNumber>
    </recommendedName>
    <alternativeName>
        <fullName evidence="14">HPr(Ser) kinase/phosphorylase</fullName>
    </alternativeName>
</protein>
<evidence type="ECO:0000313" key="18">
    <source>
        <dbReference type="Proteomes" id="UP000007564"/>
    </source>
</evidence>
<keyword evidence="5 14" id="KW-0723">Serine/threonine-protein kinase</keyword>
<evidence type="ECO:0000256" key="3">
    <source>
        <dbReference type="ARBA" id="ARBA00006883"/>
    </source>
</evidence>
<comment type="catalytic activity">
    <reaction evidence="1 14">
        <text>[HPr protein]-L-serine + ATP = [HPr protein]-O-phospho-L-serine + ADP + H(+)</text>
        <dbReference type="Rhea" id="RHEA:46600"/>
        <dbReference type="Rhea" id="RHEA-COMP:11602"/>
        <dbReference type="Rhea" id="RHEA-COMP:11603"/>
        <dbReference type="ChEBI" id="CHEBI:15378"/>
        <dbReference type="ChEBI" id="CHEBI:29999"/>
        <dbReference type="ChEBI" id="CHEBI:30616"/>
        <dbReference type="ChEBI" id="CHEBI:83421"/>
        <dbReference type="ChEBI" id="CHEBI:456216"/>
    </reaction>
</comment>
<dbReference type="SUPFAM" id="SSF53795">
    <property type="entry name" value="PEP carboxykinase-like"/>
    <property type="match status" value="1"/>
</dbReference>
<keyword evidence="11 14" id="KW-0460">Magnesium</keyword>
<feature type="region of interest" description="Important for the catalytic mechanism of both phosphorylation and dephosphorylation" evidence="14">
    <location>
        <begin position="201"/>
        <end position="210"/>
    </location>
</feature>
<evidence type="ECO:0000256" key="10">
    <source>
        <dbReference type="ARBA" id="ARBA00022840"/>
    </source>
</evidence>
<keyword evidence="7 14" id="KW-0479">Metal-binding</keyword>
<dbReference type="HOGENOM" id="CLU_052030_0_2_4"/>
<dbReference type="GO" id="GO:0000155">
    <property type="term" value="F:phosphorelay sensor kinase activity"/>
    <property type="evidence" value="ECO:0007669"/>
    <property type="project" value="InterPro"/>
</dbReference>
<comment type="miscellaneous">
    <text evidence="14">Both phosphorylation and phosphorolysis are carried out by the same active site and suggest a common mechanism for both reactions.</text>
</comment>
<evidence type="ECO:0000256" key="7">
    <source>
        <dbReference type="ARBA" id="ARBA00022723"/>
    </source>
</evidence>
<dbReference type="Gene3D" id="3.40.50.300">
    <property type="entry name" value="P-loop containing nucleotide triphosphate hydrolases"/>
    <property type="match status" value="1"/>
</dbReference>
<feature type="binding site" evidence="14">
    <location>
        <position position="160"/>
    </location>
    <ligand>
        <name>Mg(2+)</name>
        <dbReference type="ChEBI" id="CHEBI:18420"/>
    </ligand>
</feature>
<keyword evidence="9 14" id="KW-0418">Kinase</keyword>
<dbReference type="GO" id="GO:0004674">
    <property type="term" value="F:protein serine/threonine kinase activity"/>
    <property type="evidence" value="ECO:0007669"/>
    <property type="project" value="UniProtKB-KW"/>
</dbReference>
<keyword evidence="10 14" id="KW-0067">ATP-binding</keyword>
<dbReference type="GO" id="GO:0005524">
    <property type="term" value="F:ATP binding"/>
    <property type="evidence" value="ECO:0007669"/>
    <property type="project" value="UniProtKB-UniRule"/>
</dbReference>
<dbReference type="GO" id="GO:0004712">
    <property type="term" value="F:protein serine/threonine/tyrosine kinase activity"/>
    <property type="evidence" value="ECO:0007669"/>
    <property type="project" value="UniProtKB-UniRule"/>
</dbReference>
<feature type="active site" description="Proton acceptor; for phosphorylation activity. Proton donor; for dephosphorylation activity" evidence="14">
    <location>
        <position position="177"/>
    </location>
</feature>
<dbReference type="SUPFAM" id="SSF75138">
    <property type="entry name" value="HprK N-terminal domain-like"/>
    <property type="match status" value="1"/>
</dbReference>
<feature type="domain" description="HPr kinase/phosphorylase C-terminal" evidence="16">
    <location>
        <begin position="129"/>
        <end position="299"/>
    </location>
</feature>
<comment type="function">
    <text evidence="14">Catalyzes the ATP- as well as the pyrophosphate-dependent phosphorylation of a specific serine residue in HPr, a phosphocarrier protein of the phosphoenolpyruvate-dependent sugar phosphotransferase system (PTS). HprK/P also catalyzes the pyrophosphate-producing, inorganic phosphate-dependent dephosphorylation (phosphorolysis) of seryl-phosphorylated HPr (P-Ser-HPr).</text>
</comment>
<sequence length="308" mass="33698">MLTVQELVDDNADKIPFSWIAGHDAADRAIPDDGMAAADLVGHLNLIHPSRIQVFGQEELAYYTRFDLRRRMHHMDELLIGGVPAILLADGLTPPQDLIDQCAQHQVPLLSTPVAAAQLIDLLRIYLGKKLAPTTTVHGVFLDVLGLGVLITGESGLGKSELALELISRGHGLVADDAVELSRTAPGVIEGHCPQLLQNLLEVRGLGLLDIRTIFGETSVRRKMRLKLIVHLVRATAQDKFERLPLQDITQDMLGLPIRKVMLQVAAGRNLAVLVEAAVRNTILKLRGIDTLGEFMERQAMAILQSSK</sequence>
<dbReference type="AlphaFoldDB" id="A0A0C6PB30"/>
<evidence type="ECO:0000259" key="15">
    <source>
        <dbReference type="Pfam" id="PF02603"/>
    </source>
</evidence>
<dbReference type="Pfam" id="PF07475">
    <property type="entry name" value="Hpr_kinase_C"/>
    <property type="match status" value="1"/>
</dbReference>
<feature type="binding site" evidence="14">
    <location>
        <begin position="153"/>
        <end position="160"/>
    </location>
    <ligand>
        <name>ATP</name>
        <dbReference type="ChEBI" id="CHEBI:30616"/>
    </ligand>
</feature>
<dbReference type="Proteomes" id="UP000007564">
    <property type="component" value="Chromosome"/>
</dbReference>
<dbReference type="PANTHER" id="PTHR30305:SF1">
    <property type="entry name" value="HPR KINASE_PHOSPHORYLASE"/>
    <property type="match status" value="1"/>
</dbReference>
<dbReference type="Pfam" id="PF02603">
    <property type="entry name" value="Hpr_kinase_N"/>
    <property type="match status" value="1"/>
</dbReference>
<dbReference type="KEGG" id="bbh:BN112_3914"/>
<dbReference type="InterPro" id="IPR027417">
    <property type="entry name" value="P-loop_NTPase"/>
</dbReference>
<feature type="region of interest" description="Important for the catalytic mechanism of dephosphorylation" evidence="14">
    <location>
        <begin position="264"/>
        <end position="269"/>
    </location>
</feature>
<dbReference type="RefSeq" id="WP_003815180.1">
    <property type="nucleotide sequence ID" value="NC_019382.1"/>
</dbReference>
<dbReference type="EC" id="2.7.4.-" evidence="14"/>
<evidence type="ECO:0000256" key="1">
    <source>
        <dbReference type="ARBA" id="ARBA00001120"/>
    </source>
</evidence>
<comment type="similarity">
    <text evidence="3 14">Belongs to the HPrK/P family.</text>
</comment>
<feature type="active site" evidence="14">
    <location>
        <position position="243"/>
    </location>
</feature>
<dbReference type="CDD" id="cd01918">
    <property type="entry name" value="HprK_C"/>
    <property type="match status" value="1"/>
</dbReference>
<evidence type="ECO:0000313" key="17">
    <source>
        <dbReference type="EMBL" id="CCJ55828.1"/>
    </source>
</evidence>
<proteinExistence type="inferred from homology"/>
<dbReference type="EC" id="2.7.11.-" evidence="14"/>
<reference evidence="17 18" key="1">
    <citation type="journal article" date="2012" name="BMC Genomics">
        <title>Comparative genomics of the classical Bordetella subspecies: the evolution and exchange of virulence-associated diversity amongst closely related pathogens.</title>
        <authorList>
            <person name="Park J."/>
            <person name="Zhang Y."/>
            <person name="Buboltz A.M."/>
            <person name="Zhang X."/>
            <person name="Schuster S.C."/>
            <person name="Ahuja U."/>
            <person name="Liu M."/>
            <person name="Miller J.F."/>
            <person name="Sebaihia M."/>
            <person name="Bentley S.D."/>
            <person name="Parkhill J."/>
            <person name="Harvill E.T."/>
        </authorList>
    </citation>
    <scope>NUCLEOTIDE SEQUENCE [LARGE SCALE GENOMIC DNA]</scope>
    <source>
        <strain evidence="17 18">253</strain>
    </source>
</reference>
<feature type="domain" description="HPr(Ser) kinase/phosphorylase N-terminal" evidence="15">
    <location>
        <begin position="3"/>
        <end position="127"/>
    </location>
</feature>
<evidence type="ECO:0000256" key="8">
    <source>
        <dbReference type="ARBA" id="ARBA00022741"/>
    </source>
</evidence>
<dbReference type="PANTHER" id="PTHR30305">
    <property type="entry name" value="PROTEIN YJDM-RELATED"/>
    <property type="match status" value="1"/>
</dbReference>
<evidence type="ECO:0000256" key="5">
    <source>
        <dbReference type="ARBA" id="ARBA00022527"/>
    </source>
</evidence>
<feature type="active site" evidence="14">
    <location>
        <position position="138"/>
    </location>
</feature>
<evidence type="ECO:0000256" key="11">
    <source>
        <dbReference type="ARBA" id="ARBA00022842"/>
    </source>
</evidence>
<evidence type="ECO:0000256" key="6">
    <source>
        <dbReference type="ARBA" id="ARBA00022679"/>
    </source>
</evidence>
<dbReference type="SMR" id="A0A0C6PB30"/>
<dbReference type="FunFam" id="3.40.50.300:FF:000174">
    <property type="entry name" value="HPr kinase/phosphorylase"/>
    <property type="match status" value="1"/>
</dbReference>
<comment type="cofactor">
    <cofactor evidence="2 14">
        <name>Mg(2+)</name>
        <dbReference type="ChEBI" id="CHEBI:18420"/>
    </cofactor>
</comment>
<evidence type="ECO:0000256" key="2">
    <source>
        <dbReference type="ARBA" id="ARBA00001946"/>
    </source>
</evidence>